<comment type="caution">
    <text evidence="2">The sequence shown here is derived from an EMBL/GenBank/DDBJ whole genome shotgun (WGS) entry which is preliminary data.</text>
</comment>
<dbReference type="GO" id="GO:0000729">
    <property type="term" value="P:DNA double-strand break processing"/>
    <property type="evidence" value="ECO:0007669"/>
    <property type="project" value="TreeGrafter"/>
</dbReference>
<evidence type="ECO:0000313" key="2">
    <source>
        <dbReference type="EMBL" id="CAK1598370.1"/>
    </source>
</evidence>
<dbReference type="GO" id="GO:0044547">
    <property type="term" value="F:DNA topoisomerase binding"/>
    <property type="evidence" value="ECO:0007669"/>
    <property type="project" value="TreeGrafter"/>
</dbReference>
<dbReference type="EMBL" id="CAVLGL010000104">
    <property type="protein sequence ID" value="CAK1598370.1"/>
    <property type="molecule type" value="Genomic_DNA"/>
</dbReference>
<dbReference type="PANTHER" id="PTHR46060:SF2">
    <property type="entry name" value="HISTONE-LYSINE N-METHYLTRANSFERASE SETMAR"/>
    <property type="match status" value="1"/>
</dbReference>
<dbReference type="Gene3D" id="3.30.420.10">
    <property type="entry name" value="Ribonuclease H-like superfamily/Ribonuclease H"/>
    <property type="match status" value="1"/>
</dbReference>
<dbReference type="GO" id="GO:0035861">
    <property type="term" value="C:site of double-strand break"/>
    <property type="evidence" value="ECO:0007669"/>
    <property type="project" value="TreeGrafter"/>
</dbReference>
<dbReference type="InterPro" id="IPR041426">
    <property type="entry name" value="Mos1_HTH"/>
</dbReference>
<dbReference type="AlphaFoldDB" id="A0AAV1LSG6"/>
<evidence type="ECO:0000259" key="1">
    <source>
        <dbReference type="Pfam" id="PF17906"/>
    </source>
</evidence>
<dbReference type="GO" id="GO:0015074">
    <property type="term" value="P:DNA integration"/>
    <property type="evidence" value="ECO:0007669"/>
    <property type="project" value="TreeGrafter"/>
</dbReference>
<dbReference type="InterPro" id="IPR036397">
    <property type="entry name" value="RNaseH_sf"/>
</dbReference>
<dbReference type="GO" id="GO:0003690">
    <property type="term" value="F:double-stranded DNA binding"/>
    <property type="evidence" value="ECO:0007669"/>
    <property type="project" value="TreeGrafter"/>
</dbReference>
<dbReference type="GO" id="GO:0005634">
    <property type="term" value="C:nucleus"/>
    <property type="evidence" value="ECO:0007669"/>
    <property type="project" value="TreeGrafter"/>
</dbReference>
<proteinExistence type="predicted"/>
<dbReference type="GO" id="GO:0046975">
    <property type="term" value="F:histone H3K36 methyltransferase activity"/>
    <property type="evidence" value="ECO:0007669"/>
    <property type="project" value="TreeGrafter"/>
</dbReference>
<name>A0AAV1LSG6_9NEOP</name>
<dbReference type="Proteomes" id="UP001314205">
    <property type="component" value="Unassembled WGS sequence"/>
</dbReference>
<dbReference type="PANTHER" id="PTHR46060">
    <property type="entry name" value="MARINER MOS1 TRANSPOSASE-LIKE PROTEIN"/>
    <property type="match status" value="1"/>
</dbReference>
<feature type="domain" description="Mos1 transposase HTH" evidence="1">
    <location>
        <begin position="5"/>
        <end position="52"/>
    </location>
</feature>
<dbReference type="InterPro" id="IPR052709">
    <property type="entry name" value="Transposase-MT_Hybrid"/>
</dbReference>
<dbReference type="GO" id="GO:0006303">
    <property type="term" value="P:double-strand break repair via nonhomologous end joining"/>
    <property type="evidence" value="ECO:0007669"/>
    <property type="project" value="TreeGrafter"/>
</dbReference>
<dbReference type="GO" id="GO:0000793">
    <property type="term" value="C:condensed chromosome"/>
    <property type="evidence" value="ECO:0007669"/>
    <property type="project" value="TreeGrafter"/>
</dbReference>
<keyword evidence="3" id="KW-1185">Reference proteome</keyword>
<evidence type="ECO:0000313" key="3">
    <source>
        <dbReference type="Proteomes" id="UP001314205"/>
    </source>
</evidence>
<dbReference type="GO" id="GO:0000014">
    <property type="term" value="F:single-stranded DNA endodeoxyribonuclease activity"/>
    <property type="evidence" value="ECO:0007669"/>
    <property type="project" value="TreeGrafter"/>
</dbReference>
<dbReference type="GO" id="GO:0031297">
    <property type="term" value="P:replication fork processing"/>
    <property type="evidence" value="ECO:0007669"/>
    <property type="project" value="TreeGrafter"/>
</dbReference>
<accession>A0AAV1LSG6</accession>
<dbReference type="GO" id="GO:0003697">
    <property type="term" value="F:single-stranded DNA binding"/>
    <property type="evidence" value="ECO:0007669"/>
    <property type="project" value="TreeGrafter"/>
</dbReference>
<gene>
    <name evidence="2" type="ORF">PARMNEM_LOCUS17367</name>
</gene>
<protein>
    <recommendedName>
        <fullName evidence="1">Mos1 transposase HTH domain-containing protein</fullName>
    </recommendedName>
</protein>
<dbReference type="GO" id="GO:0042800">
    <property type="term" value="F:histone H3K4 methyltransferase activity"/>
    <property type="evidence" value="ECO:0007669"/>
    <property type="project" value="TreeGrafter"/>
</dbReference>
<dbReference type="InterPro" id="IPR036388">
    <property type="entry name" value="WH-like_DNA-bd_sf"/>
</dbReference>
<dbReference type="Gene3D" id="1.10.10.10">
    <property type="entry name" value="Winged helix-like DNA-binding domain superfamily/Winged helix DNA-binding domain"/>
    <property type="match status" value="1"/>
</dbReference>
<reference evidence="2 3" key="1">
    <citation type="submission" date="2023-11" db="EMBL/GenBank/DDBJ databases">
        <authorList>
            <person name="Hedman E."/>
            <person name="Englund M."/>
            <person name="Stromberg M."/>
            <person name="Nyberg Akerstrom W."/>
            <person name="Nylinder S."/>
            <person name="Jareborg N."/>
            <person name="Kallberg Y."/>
            <person name="Kronander E."/>
        </authorList>
    </citation>
    <scope>NUCLEOTIDE SEQUENCE [LARGE SCALE GENOMIC DNA]</scope>
</reference>
<dbReference type="GO" id="GO:0044774">
    <property type="term" value="P:mitotic DNA integrity checkpoint signaling"/>
    <property type="evidence" value="ECO:0007669"/>
    <property type="project" value="TreeGrafter"/>
</dbReference>
<dbReference type="Gene3D" id="1.10.10.1450">
    <property type="match status" value="1"/>
</dbReference>
<dbReference type="Pfam" id="PF17906">
    <property type="entry name" value="HTH_48"/>
    <property type="match status" value="1"/>
</dbReference>
<sequence length="174" mass="20076">MENMKYRYIYECEFYRGTSAAETARRINDVYGAGVGKESTIRFWFQRFCSGNSDLQNQPRGRPETKVEHKEVKAIVEADTSQSTSKIAAGFGVSDKTVLIYLKQIGKVKKPKRWVPHELSESNLQTRVDCCLTLLNRYNNEGILNRIITCDEKWILYDNRFALVAMAEPRQILP</sequence>
<organism evidence="2 3">
    <name type="scientific">Parnassius mnemosyne</name>
    <name type="common">clouded apollo</name>
    <dbReference type="NCBI Taxonomy" id="213953"/>
    <lineage>
        <taxon>Eukaryota</taxon>
        <taxon>Metazoa</taxon>
        <taxon>Ecdysozoa</taxon>
        <taxon>Arthropoda</taxon>
        <taxon>Hexapoda</taxon>
        <taxon>Insecta</taxon>
        <taxon>Pterygota</taxon>
        <taxon>Neoptera</taxon>
        <taxon>Endopterygota</taxon>
        <taxon>Lepidoptera</taxon>
        <taxon>Glossata</taxon>
        <taxon>Ditrysia</taxon>
        <taxon>Papilionoidea</taxon>
        <taxon>Papilionidae</taxon>
        <taxon>Parnassiinae</taxon>
        <taxon>Parnassini</taxon>
        <taxon>Parnassius</taxon>
        <taxon>Driopa</taxon>
    </lineage>
</organism>